<evidence type="ECO:0000313" key="2">
    <source>
        <dbReference type="Proteomes" id="UP000232883"/>
    </source>
</evidence>
<evidence type="ECO:0008006" key="3">
    <source>
        <dbReference type="Google" id="ProtNLM"/>
    </source>
</evidence>
<dbReference type="InterPro" id="IPR009959">
    <property type="entry name" value="Cyclase_SnoaL-like"/>
</dbReference>
<dbReference type="Gene3D" id="3.10.450.50">
    <property type="match status" value="1"/>
</dbReference>
<proteinExistence type="predicted"/>
<dbReference type="OrthoDB" id="672913at2"/>
<dbReference type="RefSeq" id="WP_100987630.1">
    <property type="nucleotide sequence ID" value="NZ_CP025096.1"/>
</dbReference>
<name>A0A2K8YW91_9BACT</name>
<dbReference type="KEGG" id="spir:CWM47_08815"/>
<gene>
    <name evidence="1" type="ORF">CWM47_08815</name>
</gene>
<dbReference type="SUPFAM" id="SSF54427">
    <property type="entry name" value="NTF2-like"/>
    <property type="match status" value="1"/>
</dbReference>
<sequence length="145" mass="16278">MKTINQESVSEVTRKGACLAFFDAYSDLDTARMIGLATADATVHFQPLGNDGKGTFWEFGKAVWQLLIDCFPNLDNTVDTLTAEGDTVLCRVAIYGTQEKEFMGLVSKGKTFNSDHVFVFQFDNADRITHLNINWDHTDFVRQLS</sequence>
<reference evidence="1 2" key="1">
    <citation type="submission" date="2017-11" db="EMBL/GenBank/DDBJ databases">
        <title>Taxonomic description and genome sequences of Spirosoma HA7 sp. nov., isolated from pollen microhabitat of Corylus avellana.</title>
        <authorList>
            <person name="Ambika Manirajan B."/>
            <person name="Suarez C."/>
            <person name="Ratering S."/>
            <person name="Geissler-Plaum R."/>
            <person name="Cardinale M."/>
            <person name="Sylvia S."/>
        </authorList>
    </citation>
    <scope>NUCLEOTIDE SEQUENCE [LARGE SCALE GENOMIC DNA]</scope>
    <source>
        <strain evidence="1 2">HA7</strain>
    </source>
</reference>
<accession>A0A2K8YW91</accession>
<dbReference type="AlphaFoldDB" id="A0A2K8YW91"/>
<dbReference type="Pfam" id="PF07366">
    <property type="entry name" value="SnoaL"/>
    <property type="match status" value="1"/>
</dbReference>
<dbReference type="EMBL" id="CP025096">
    <property type="protein sequence ID" value="AUD01910.1"/>
    <property type="molecule type" value="Genomic_DNA"/>
</dbReference>
<evidence type="ECO:0000313" key="1">
    <source>
        <dbReference type="EMBL" id="AUD01910.1"/>
    </source>
</evidence>
<dbReference type="Proteomes" id="UP000232883">
    <property type="component" value="Chromosome"/>
</dbReference>
<organism evidence="1 2">
    <name type="scientific">Spirosoma pollinicola</name>
    <dbReference type="NCBI Taxonomy" id="2057025"/>
    <lineage>
        <taxon>Bacteria</taxon>
        <taxon>Pseudomonadati</taxon>
        <taxon>Bacteroidota</taxon>
        <taxon>Cytophagia</taxon>
        <taxon>Cytophagales</taxon>
        <taxon>Cytophagaceae</taxon>
        <taxon>Spirosoma</taxon>
    </lineage>
</organism>
<dbReference type="GO" id="GO:0030638">
    <property type="term" value="P:polyketide metabolic process"/>
    <property type="evidence" value="ECO:0007669"/>
    <property type="project" value="InterPro"/>
</dbReference>
<dbReference type="InterPro" id="IPR032710">
    <property type="entry name" value="NTF2-like_dom_sf"/>
</dbReference>
<keyword evidence="2" id="KW-1185">Reference proteome</keyword>
<protein>
    <recommendedName>
        <fullName evidence="3">SnoaL-like domain-containing protein</fullName>
    </recommendedName>
</protein>